<keyword evidence="3" id="KW-1185">Reference proteome</keyword>
<evidence type="ECO:0000259" key="1">
    <source>
        <dbReference type="Pfam" id="PF25056"/>
    </source>
</evidence>
<sequence length="130" mass="15019">MYVSENHIENEYVCYRISGGILFHIYKPDTVIDLRAARIITADRIAFQHHHTYPVLCDVRGITDTDKPGRDYIARNGFVLTRAVSFLADIPVSMGLMQYFIDIHKPRPDIPIRLFTEESAAMEFLEPYTL</sequence>
<organism evidence="2 3">
    <name type="scientific">Sinomicrobium oceani</name>
    <dbReference type="NCBI Taxonomy" id="1150368"/>
    <lineage>
        <taxon>Bacteria</taxon>
        <taxon>Pseudomonadati</taxon>
        <taxon>Bacteroidota</taxon>
        <taxon>Flavobacteriia</taxon>
        <taxon>Flavobacteriales</taxon>
        <taxon>Flavobacteriaceae</taxon>
        <taxon>Sinomicrobium</taxon>
    </lineage>
</organism>
<name>A0A1K1M8U0_9FLAO</name>
<dbReference type="RefSeq" id="WP_072315771.1">
    <property type="nucleotide sequence ID" value="NZ_FPJE01000002.1"/>
</dbReference>
<dbReference type="Gene3D" id="3.40.970.30">
    <property type="entry name" value="yp_829618.1 like domains"/>
    <property type="match status" value="1"/>
</dbReference>
<proteinExistence type="predicted"/>
<dbReference type="Proteomes" id="UP000182248">
    <property type="component" value="Unassembled WGS sequence"/>
</dbReference>
<protein>
    <recommendedName>
        <fullName evidence="1">DUF7793 domain-containing protein</fullName>
    </recommendedName>
</protein>
<feature type="domain" description="DUF7793" evidence="1">
    <location>
        <begin position="15"/>
        <end position="128"/>
    </location>
</feature>
<dbReference type="EMBL" id="FPJE01000002">
    <property type="protein sequence ID" value="SFW19556.1"/>
    <property type="molecule type" value="Genomic_DNA"/>
</dbReference>
<dbReference type="InterPro" id="IPR056695">
    <property type="entry name" value="DUF7793"/>
</dbReference>
<dbReference type="OrthoDB" id="957652at2"/>
<reference evidence="2 3" key="1">
    <citation type="submission" date="2016-11" db="EMBL/GenBank/DDBJ databases">
        <authorList>
            <person name="Jaros S."/>
            <person name="Januszkiewicz K."/>
            <person name="Wedrychowicz H."/>
        </authorList>
    </citation>
    <scope>NUCLEOTIDE SEQUENCE [LARGE SCALE GENOMIC DNA]</scope>
    <source>
        <strain evidence="2 3">CGMCC 1.12145</strain>
    </source>
</reference>
<evidence type="ECO:0000313" key="2">
    <source>
        <dbReference type="EMBL" id="SFW19556.1"/>
    </source>
</evidence>
<accession>A0A1K1M8U0</accession>
<dbReference type="Pfam" id="PF25056">
    <property type="entry name" value="DUF7793"/>
    <property type="match status" value="1"/>
</dbReference>
<dbReference type="AlphaFoldDB" id="A0A1K1M8U0"/>
<gene>
    <name evidence="2" type="ORF">SAMN02927921_00481</name>
</gene>
<evidence type="ECO:0000313" key="3">
    <source>
        <dbReference type="Proteomes" id="UP000182248"/>
    </source>
</evidence>